<sequence length="506" mass="57311">MEEVILDIPPAASTADGQSNLDALETIQEELDVDCDHLGSGKKPTPSLRGSAKFQRTRQNASPSGQYETPRVLITQQPGSDDSYDDTLEEEDFQFYFGADDEYDTDLEMDIDQWLQNDRNQISNDFTGEKTYVAACEYKGVTPVSYFIRHIEDSEVVLRFRGLGPMGAQALSVPLKILAENRTGNEGAIALCGILIKNDNINKLDLSGNVLTDASAEAICDMLKKNTALKHLLLRHNNFEESGAVHFKEALATNESLETLDLSWNKFRTKGAIYIAEGIQENFGLRCLNFAMNGLGAEGAEAMGKALKVNRTLLQLDLSYNRIPEIGAGHLAVGLQTNDTLQGLKNIRVNEAFDELEKRLKDERELVVLHAGLKYETSLSDLRRAEPDDWWIRDPMTKLKRYIKESGYRLIDLFKDFDKDGNQLISKEEFTLGIKVCMHLIFTVDPRELIEGDREYKRLRRAWEESKQRKKDEEKNEESARVETARDILERMSISLGIERRQSEDT</sequence>
<dbReference type="InterPro" id="IPR002048">
    <property type="entry name" value="EF_hand_dom"/>
</dbReference>
<dbReference type="InterPro" id="IPR018247">
    <property type="entry name" value="EF_Hand_1_Ca_BS"/>
</dbReference>
<dbReference type="SUPFAM" id="SSF47473">
    <property type="entry name" value="EF-hand"/>
    <property type="match status" value="1"/>
</dbReference>
<proteinExistence type="predicted"/>
<dbReference type="Pfam" id="PF13516">
    <property type="entry name" value="LRR_6"/>
    <property type="match status" value="4"/>
</dbReference>
<dbReference type="PANTHER" id="PTHR24114:SF2">
    <property type="entry name" value="F-BOX DOMAIN-CONTAINING PROTEIN-RELATED"/>
    <property type="match status" value="1"/>
</dbReference>
<dbReference type="PROSITE" id="PS50222">
    <property type="entry name" value="EF_HAND_2"/>
    <property type="match status" value="1"/>
</dbReference>
<dbReference type="EMBL" id="BLXT01001760">
    <property type="protein sequence ID" value="GFN87636.1"/>
    <property type="molecule type" value="Genomic_DNA"/>
</dbReference>
<evidence type="ECO:0000256" key="1">
    <source>
        <dbReference type="ARBA" id="ARBA00022837"/>
    </source>
</evidence>
<feature type="compositionally biased region" description="Polar residues" evidence="2">
    <location>
        <begin position="57"/>
        <end position="67"/>
    </location>
</feature>
<protein>
    <submittedName>
        <fullName evidence="4">Leucine-rich repeat-containing protein 74b-like</fullName>
    </submittedName>
</protein>
<feature type="domain" description="EF-hand" evidence="3">
    <location>
        <begin position="409"/>
        <end position="440"/>
    </location>
</feature>
<dbReference type="InterPro" id="IPR032675">
    <property type="entry name" value="LRR_dom_sf"/>
</dbReference>
<keyword evidence="1" id="KW-0106">Calcium</keyword>
<keyword evidence="5" id="KW-1185">Reference proteome</keyword>
<dbReference type="GO" id="GO:0005509">
    <property type="term" value="F:calcium ion binding"/>
    <property type="evidence" value="ECO:0007669"/>
    <property type="project" value="InterPro"/>
</dbReference>
<dbReference type="Gene3D" id="3.80.10.10">
    <property type="entry name" value="Ribonuclease Inhibitor"/>
    <property type="match status" value="2"/>
</dbReference>
<dbReference type="Gene3D" id="1.10.238.10">
    <property type="entry name" value="EF-hand"/>
    <property type="match status" value="1"/>
</dbReference>
<dbReference type="InterPro" id="IPR011992">
    <property type="entry name" value="EF-hand-dom_pair"/>
</dbReference>
<evidence type="ECO:0000259" key="3">
    <source>
        <dbReference type="PROSITE" id="PS50222"/>
    </source>
</evidence>
<evidence type="ECO:0000313" key="4">
    <source>
        <dbReference type="EMBL" id="GFN87636.1"/>
    </source>
</evidence>
<reference evidence="4 5" key="1">
    <citation type="journal article" date="2021" name="Elife">
        <title>Chloroplast acquisition without the gene transfer in kleptoplastic sea slugs, Plakobranchus ocellatus.</title>
        <authorList>
            <person name="Maeda T."/>
            <person name="Takahashi S."/>
            <person name="Yoshida T."/>
            <person name="Shimamura S."/>
            <person name="Takaki Y."/>
            <person name="Nagai Y."/>
            <person name="Toyoda A."/>
            <person name="Suzuki Y."/>
            <person name="Arimoto A."/>
            <person name="Ishii H."/>
            <person name="Satoh N."/>
            <person name="Nishiyama T."/>
            <person name="Hasebe M."/>
            <person name="Maruyama T."/>
            <person name="Minagawa J."/>
            <person name="Obokata J."/>
            <person name="Shigenobu S."/>
        </authorList>
    </citation>
    <scope>NUCLEOTIDE SEQUENCE [LARGE SCALE GENOMIC DNA]</scope>
</reference>
<dbReference type="AlphaFoldDB" id="A0AAV3YZK3"/>
<evidence type="ECO:0000313" key="5">
    <source>
        <dbReference type="Proteomes" id="UP000735302"/>
    </source>
</evidence>
<name>A0AAV3YZK3_9GAST</name>
<dbReference type="SMART" id="SM00368">
    <property type="entry name" value="LRR_RI"/>
    <property type="match status" value="5"/>
</dbReference>
<comment type="caution">
    <text evidence="4">The sequence shown here is derived from an EMBL/GenBank/DDBJ whole genome shotgun (WGS) entry which is preliminary data.</text>
</comment>
<dbReference type="InterPro" id="IPR052394">
    <property type="entry name" value="LRR-containing"/>
</dbReference>
<dbReference type="Proteomes" id="UP000735302">
    <property type="component" value="Unassembled WGS sequence"/>
</dbReference>
<evidence type="ECO:0000256" key="2">
    <source>
        <dbReference type="SAM" id="MobiDB-lite"/>
    </source>
</evidence>
<dbReference type="InterPro" id="IPR001611">
    <property type="entry name" value="Leu-rich_rpt"/>
</dbReference>
<accession>A0AAV3YZK3</accession>
<dbReference type="SUPFAM" id="SSF52047">
    <property type="entry name" value="RNI-like"/>
    <property type="match status" value="1"/>
</dbReference>
<gene>
    <name evidence="4" type="ORF">PoB_001414200</name>
</gene>
<dbReference type="PANTHER" id="PTHR24114">
    <property type="entry name" value="LEUCINE RICH REPEAT FAMILY PROTEIN"/>
    <property type="match status" value="1"/>
</dbReference>
<dbReference type="PROSITE" id="PS00018">
    <property type="entry name" value="EF_HAND_1"/>
    <property type="match status" value="1"/>
</dbReference>
<organism evidence="4 5">
    <name type="scientific">Plakobranchus ocellatus</name>
    <dbReference type="NCBI Taxonomy" id="259542"/>
    <lineage>
        <taxon>Eukaryota</taxon>
        <taxon>Metazoa</taxon>
        <taxon>Spiralia</taxon>
        <taxon>Lophotrochozoa</taxon>
        <taxon>Mollusca</taxon>
        <taxon>Gastropoda</taxon>
        <taxon>Heterobranchia</taxon>
        <taxon>Euthyneura</taxon>
        <taxon>Panpulmonata</taxon>
        <taxon>Sacoglossa</taxon>
        <taxon>Placobranchoidea</taxon>
        <taxon>Plakobranchidae</taxon>
        <taxon>Plakobranchus</taxon>
    </lineage>
</organism>
<feature type="region of interest" description="Disordered" evidence="2">
    <location>
        <begin position="35"/>
        <end position="86"/>
    </location>
</feature>